<organism evidence="1 2">
    <name type="scientific">Streptomyces sparsogenes DSM 40356</name>
    <dbReference type="NCBI Taxonomy" id="1331668"/>
    <lineage>
        <taxon>Bacteria</taxon>
        <taxon>Bacillati</taxon>
        <taxon>Actinomycetota</taxon>
        <taxon>Actinomycetes</taxon>
        <taxon>Kitasatosporales</taxon>
        <taxon>Streptomycetaceae</taxon>
        <taxon>Streptomyces</taxon>
    </lineage>
</organism>
<dbReference type="STRING" id="67365.GCA_001704635_03823"/>
<dbReference type="Proteomes" id="UP000186168">
    <property type="component" value="Unassembled WGS sequence"/>
</dbReference>
<feature type="non-terminal residue" evidence="1">
    <location>
        <position position="1"/>
    </location>
</feature>
<gene>
    <name evidence="1" type="ORF">SPAR_18223</name>
</gene>
<evidence type="ECO:0000313" key="2">
    <source>
        <dbReference type="Proteomes" id="UP000186168"/>
    </source>
</evidence>
<dbReference type="EMBL" id="ASQP01000252">
    <property type="protein sequence ID" value="OMI38031.1"/>
    <property type="molecule type" value="Genomic_DNA"/>
</dbReference>
<accession>A0A1R1SI80</accession>
<name>A0A1R1SI80_9ACTN</name>
<comment type="caution">
    <text evidence="1">The sequence shown here is derived from an EMBL/GenBank/DDBJ whole genome shotgun (WGS) entry which is preliminary data.</text>
</comment>
<sequence>GLVGMGAAGVRLRAAAGADGSGVVRFELSAAVAREVAALAREAAARCRKAG</sequence>
<proteinExistence type="predicted"/>
<reference evidence="1 2" key="1">
    <citation type="submission" date="2013-05" db="EMBL/GenBank/DDBJ databases">
        <title>Genome sequence of Streptomyces sparsogenes DSM 40356.</title>
        <authorList>
            <person name="Coyne S."/>
            <person name="Seebeck F.P."/>
        </authorList>
    </citation>
    <scope>NUCLEOTIDE SEQUENCE [LARGE SCALE GENOMIC DNA]</scope>
    <source>
        <strain evidence="1 2">DSM 40356</strain>
    </source>
</reference>
<evidence type="ECO:0000313" key="1">
    <source>
        <dbReference type="EMBL" id="OMI38031.1"/>
    </source>
</evidence>
<keyword evidence="2" id="KW-1185">Reference proteome</keyword>
<protein>
    <submittedName>
        <fullName evidence="1">Uncharacterized protein</fullName>
    </submittedName>
</protein>
<dbReference type="AlphaFoldDB" id="A0A1R1SI80"/>